<keyword evidence="3" id="KW-1185">Reference proteome</keyword>
<dbReference type="CDD" id="cd06171">
    <property type="entry name" value="Sigma70_r4"/>
    <property type="match status" value="1"/>
</dbReference>
<dbReference type="EMBL" id="LWBP01000210">
    <property type="protein sequence ID" value="OQP53593.1"/>
    <property type="molecule type" value="Genomic_DNA"/>
</dbReference>
<dbReference type="Gene3D" id="1.10.10.10">
    <property type="entry name" value="Winged helix-like DNA-binding domain superfamily/Winged helix DNA-binding domain"/>
    <property type="match status" value="1"/>
</dbReference>
<evidence type="ECO:0000313" key="3">
    <source>
        <dbReference type="Proteomes" id="UP000192276"/>
    </source>
</evidence>
<dbReference type="PANTHER" id="PTHR30173">
    <property type="entry name" value="SIGMA 19 FACTOR"/>
    <property type="match status" value="1"/>
</dbReference>
<dbReference type="Proteomes" id="UP000192276">
    <property type="component" value="Unassembled WGS sequence"/>
</dbReference>
<dbReference type="GO" id="GO:0006352">
    <property type="term" value="P:DNA-templated transcription initiation"/>
    <property type="evidence" value="ECO:0007669"/>
    <property type="project" value="InterPro"/>
</dbReference>
<dbReference type="InterPro" id="IPR032710">
    <property type="entry name" value="NTF2-like_dom_sf"/>
</dbReference>
<dbReference type="GO" id="GO:0016987">
    <property type="term" value="F:sigma factor activity"/>
    <property type="evidence" value="ECO:0007669"/>
    <property type="project" value="InterPro"/>
</dbReference>
<evidence type="ECO:0000313" key="2">
    <source>
        <dbReference type="EMBL" id="OQP53593.1"/>
    </source>
</evidence>
<dbReference type="InterPro" id="IPR036388">
    <property type="entry name" value="WH-like_DNA-bd_sf"/>
</dbReference>
<dbReference type="OrthoDB" id="3211555at2"/>
<dbReference type="AlphaFoldDB" id="A0A1V9F5C9"/>
<dbReference type="PANTHER" id="PTHR30173:SF36">
    <property type="entry name" value="ECF RNA POLYMERASE SIGMA FACTOR SIGJ"/>
    <property type="match status" value="1"/>
</dbReference>
<dbReference type="GO" id="GO:0003677">
    <property type="term" value="F:DNA binding"/>
    <property type="evidence" value="ECO:0007669"/>
    <property type="project" value="InterPro"/>
</dbReference>
<name>A0A1V9F5C9_9BACT</name>
<dbReference type="InterPro" id="IPR013249">
    <property type="entry name" value="RNA_pol_sigma70_r4_t2"/>
</dbReference>
<gene>
    <name evidence="2" type="ORF">A4R26_06365</name>
</gene>
<accession>A0A1V9F5C9</accession>
<dbReference type="SUPFAM" id="SSF88946">
    <property type="entry name" value="Sigma2 domain of RNA polymerase sigma factors"/>
    <property type="match status" value="1"/>
</dbReference>
<dbReference type="SUPFAM" id="SSF88659">
    <property type="entry name" value="Sigma3 and sigma4 domains of RNA polymerase sigma factors"/>
    <property type="match status" value="1"/>
</dbReference>
<dbReference type="InterPro" id="IPR013324">
    <property type="entry name" value="RNA_pol_sigma_r3/r4-like"/>
</dbReference>
<reference evidence="3" key="1">
    <citation type="submission" date="2016-04" db="EMBL/GenBank/DDBJ databases">
        <authorList>
            <person name="Chen L."/>
            <person name="Zhuang W."/>
            <person name="Wang G."/>
        </authorList>
    </citation>
    <scope>NUCLEOTIDE SEQUENCE [LARGE SCALE GENOMIC DNA]</scope>
    <source>
        <strain evidence="3">208</strain>
    </source>
</reference>
<protein>
    <submittedName>
        <fullName evidence="2">RNA polymerase subunit sigma-24</fullName>
    </submittedName>
</protein>
<dbReference type="InterPro" id="IPR013325">
    <property type="entry name" value="RNA_pol_sigma_r2"/>
</dbReference>
<dbReference type="InterPro" id="IPR052704">
    <property type="entry name" value="ECF_Sigma-70_Domain"/>
</dbReference>
<organism evidence="2 3">
    <name type="scientific">Niastella populi</name>
    <dbReference type="NCBI Taxonomy" id="550983"/>
    <lineage>
        <taxon>Bacteria</taxon>
        <taxon>Pseudomonadati</taxon>
        <taxon>Bacteroidota</taxon>
        <taxon>Chitinophagia</taxon>
        <taxon>Chitinophagales</taxon>
        <taxon>Chitinophagaceae</taxon>
        <taxon>Niastella</taxon>
    </lineage>
</organism>
<dbReference type="InterPro" id="IPR014284">
    <property type="entry name" value="RNA_pol_sigma-70_dom"/>
</dbReference>
<sequence>MENYQHILFPYAYNILGTAEDAKDAIQDVLYKYVAGGKDNVADPKNYLIRSVINQSITIKNKRKKLQLGDMWLPEPVDTEEADTNIKLNEIVSYSLLILLEQLNAKERAVFILKEAFAYSHEEIAETLSITVEGSRKLLSRAKQKIDQAHTPAAAPKKENTTPDLLEKFMHAIRSRDTKTLESVLTEDIAFYADGGSTYKVFKKTCTGIPEVADTLIFVFHKYDSGYTVKAGEINHQPALLFYDGDQLKICQVFGIDPETNRIFQISNVLDPEKLKAIGSRLA</sequence>
<dbReference type="NCBIfam" id="TIGR02937">
    <property type="entry name" value="sigma70-ECF"/>
    <property type="match status" value="1"/>
</dbReference>
<dbReference type="Pfam" id="PF08281">
    <property type="entry name" value="Sigma70_r4_2"/>
    <property type="match status" value="1"/>
</dbReference>
<evidence type="ECO:0000259" key="1">
    <source>
        <dbReference type="Pfam" id="PF08281"/>
    </source>
</evidence>
<proteinExistence type="predicted"/>
<dbReference type="Gene3D" id="1.10.1740.10">
    <property type="match status" value="1"/>
</dbReference>
<comment type="caution">
    <text evidence="2">The sequence shown here is derived from an EMBL/GenBank/DDBJ whole genome shotgun (WGS) entry which is preliminary data.</text>
</comment>
<dbReference type="STRING" id="550983.A4R26_06365"/>
<feature type="domain" description="RNA polymerase sigma factor 70 region 4 type 2" evidence="1">
    <location>
        <begin position="99"/>
        <end position="146"/>
    </location>
</feature>
<dbReference type="SUPFAM" id="SSF54427">
    <property type="entry name" value="NTF2-like"/>
    <property type="match status" value="1"/>
</dbReference>
<dbReference type="RefSeq" id="WP_081169474.1">
    <property type="nucleotide sequence ID" value="NZ_LWBP01000210.1"/>
</dbReference>